<dbReference type="SFLD" id="SFLDS00005">
    <property type="entry name" value="Isoprenoid_Synthase_Type_I"/>
    <property type="match status" value="1"/>
</dbReference>
<keyword evidence="4" id="KW-0460">Magnesium</keyword>
<dbReference type="PANTHER" id="PTHR31225:SF93">
    <property type="entry name" value="ALPHA-HUMULENE_(-)-(E)-BETA-CARYOPHYLLENE SYNTHASE"/>
    <property type="match status" value="1"/>
</dbReference>
<dbReference type="AlphaFoldDB" id="A0A6J0M909"/>
<dbReference type="InterPro" id="IPR005630">
    <property type="entry name" value="Terpene_synthase_metal-bd"/>
</dbReference>
<evidence type="ECO:0000256" key="7">
    <source>
        <dbReference type="ARBA" id="ARBA00038405"/>
    </source>
</evidence>
<feature type="domain" description="Terpene synthase N-terminal" evidence="8">
    <location>
        <begin position="123"/>
        <end position="302"/>
    </location>
</feature>
<reference evidence="10" key="1">
    <citation type="journal article" date="2019" name="Database">
        <title>The radish genome database (RadishGD): an integrated information resource for radish genomics.</title>
        <authorList>
            <person name="Yu H.J."/>
            <person name="Baek S."/>
            <person name="Lee Y.J."/>
            <person name="Cho A."/>
            <person name="Mun J.H."/>
        </authorList>
    </citation>
    <scope>NUCLEOTIDE SEQUENCE [LARGE SCALE GENOMIC DNA]</scope>
    <source>
        <strain evidence="10">cv. WK10039</strain>
    </source>
</reference>
<evidence type="ECO:0000256" key="5">
    <source>
        <dbReference type="ARBA" id="ARBA00023211"/>
    </source>
</evidence>
<dbReference type="GO" id="GO:0000287">
    <property type="term" value="F:magnesium ion binding"/>
    <property type="evidence" value="ECO:0007669"/>
    <property type="project" value="InterPro"/>
</dbReference>
<dbReference type="KEGG" id="rsz:108840538"/>
<dbReference type="GO" id="GO:0010333">
    <property type="term" value="F:terpene synthase activity"/>
    <property type="evidence" value="ECO:0007669"/>
    <property type="project" value="InterPro"/>
</dbReference>
<evidence type="ECO:0000313" key="10">
    <source>
        <dbReference type="Proteomes" id="UP000504610"/>
    </source>
</evidence>
<keyword evidence="10" id="KW-1185">Reference proteome</keyword>
<evidence type="ECO:0000313" key="11">
    <source>
        <dbReference type="RefSeq" id="XP_018468867.2"/>
    </source>
</evidence>
<protein>
    <submittedName>
        <fullName evidence="11">Terpenoid synthase 22</fullName>
    </submittedName>
</protein>
<dbReference type="Gene3D" id="1.10.600.10">
    <property type="entry name" value="Farnesyl Diphosphate Synthase"/>
    <property type="match status" value="1"/>
</dbReference>
<evidence type="ECO:0000256" key="3">
    <source>
        <dbReference type="ARBA" id="ARBA00022723"/>
    </source>
</evidence>
<dbReference type="Gene3D" id="1.50.10.130">
    <property type="entry name" value="Terpene synthase, N-terminal domain"/>
    <property type="match status" value="1"/>
</dbReference>
<dbReference type="InterPro" id="IPR036965">
    <property type="entry name" value="Terpene_synth_N_sf"/>
</dbReference>
<dbReference type="Pfam" id="PF01397">
    <property type="entry name" value="Terpene_synth"/>
    <property type="match status" value="1"/>
</dbReference>
<dbReference type="Proteomes" id="UP000504610">
    <property type="component" value="Chromosome 2"/>
</dbReference>
<keyword evidence="6" id="KW-0456">Lyase</keyword>
<accession>A0A6J0M909</accession>
<evidence type="ECO:0000256" key="2">
    <source>
        <dbReference type="ARBA" id="ARBA00001946"/>
    </source>
</evidence>
<comment type="cofactor">
    <cofactor evidence="2">
        <name>Mg(2+)</name>
        <dbReference type="ChEBI" id="CHEBI:18420"/>
    </cofactor>
</comment>
<evidence type="ECO:0000256" key="1">
    <source>
        <dbReference type="ARBA" id="ARBA00001936"/>
    </source>
</evidence>
<evidence type="ECO:0000256" key="6">
    <source>
        <dbReference type="ARBA" id="ARBA00023239"/>
    </source>
</evidence>
<dbReference type="SFLD" id="SFLDG01019">
    <property type="entry name" value="Terpene_Cyclase_Like_1_C_Termi"/>
    <property type="match status" value="1"/>
</dbReference>
<sequence>MCHVCVSLEPHCSTDTRILTSTETLTQKVIKQGRDEEDFETCKEKIEYKIESDKIMEAAAMCFGPKILPHLRNGDHLYLPTKLSLFLHNKVALSRRTTKHKLLLCVKATSESSRPLTHFAPSLWGDHFLSAPLDYSEYNTLEIEMESVYKPNVRNMLMSSPTGDKEKICLIHLLVNLGIFHYFEKEIEDILDEAFLKLDSLFVDENGLETTAIMFEVFRRYGHHVSCDVFDRFKGDDDAKFREHLVRDVRGMIQLYEAAHLGTPSECIMDEALSFTRFHLESLASQEATTPPHLSRHILSALYRPRFLKMEIEAAREYISFYQVEEGRNEMLLTFAKLNFKLCQLHYLQELETLTKWWKETDLAYKLPYVRDRLLETFVGALATYFEPRYSLGRIIVSKISIMMVVMDDTCDAYGSFPEVRSLIDSLQRWDLGAIDELPSHLRIVIQSIVDTMEDIKGEMKPRGRSCSVQYTVEEIKRLGRAYANISKWARAGYVPTFDEYMEVGIDSSGVRCFAMYTFMAMEDCDEDQTIEWFKSEPRMIRALCVIFRLENDIGGFEIEMRRGEVANGVNCYMKQHGVTKEVAVREIKNIVKDNCKIVMEEFLTIKDVPRPILVRCINTIRLVNVYYREGDGFSDPHGNLKDLITSLLINPLSL</sequence>
<organism evidence="10 11">
    <name type="scientific">Raphanus sativus</name>
    <name type="common">Radish</name>
    <name type="synonym">Raphanus raphanistrum var. sativus</name>
    <dbReference type="NCBI Taxonomy" id="3726"/>
    <lineage>
        <taxon>Eukaryota</taxon>
        <taxon>Viridiplantae</taxon>
        <taxon>Streptophyta</taxon>
        <taxon>Embryophyta</taxon>
        <taxon>Tracheophyta</taxon>
        <taxon>Spermatophyta</taxon>
        <taxon>Magnoliopsida</taxon>
        <taxon>eudicotyledons</taxon>
        <taxon>Gunneridae</taxon>
        <taxon>Pentapetalae</taxon>
        <taxon>rosids</taxon>
        <taxon>malvids</taxon>
        <taxon>Brassicales</taxon>
        <taxon>Brassicaceae</taxon>
        <taxon>Brassiceae</taxon>
        <taxon>Raphanus</taxon>
    </lineage>
</organism>
<dbReference type="GeneID" id="108840538"/>
<dbReference type="SUPFAM" id="SSF48576">
    <property type="entry name" value="Terpenoid synthases"/>
    <property type="match status" value="1"/>
</dbReference>
<feature type="domain" description="Terpene synthase metal-binding" evidence="9">
    <location>
        <begin position="359"/>
        <end position="597"/>
    </location>
</feature>
<dbReference type="InterPro" id="IPR001906">
    <property type="entry name" value="Terpene_synth_N"/>
</dbReference>
<dbReference type="OrthoDB" id="1877784at2759"/>
<comment type="cofactor">
    <cofactor evidence="1">
        <name>Mn(2+)</name>
        <dbReference type="ChEBI" id="CHEBI:29035"/>
    </cofactor>
</comment>
<dbReference type="Pfam" id="PF03936">
    <property type="entry name" value="Terpene_synth_C"/>
    <property type="match status" value="1"/>
</dbReference>
<proteinExistence type="inferred from homology"/>
<evidence type="ECO:0000256" key="4">
    <source>
        <dbReference type="ARBA" id="ARBA00022842"/>
    </source>
</evidence>
<evidence type="ECO:0000259" key="8">
    <source>
        <dbReference type="Pfam" id="PF01397"/>
    </source>
</evidence>
<dbReference type="CDD" id="cd00684">
    <property type="entry name" value="Terpene_cyclase_plant_C1"/>
    <property type="match status" value="1"/>
</dbReference>
<dbReference type="RefSeq" id="XP_018468867.2">
    <property type="nucleotide sequence ID" value="XM_018613365.2"/>
</dbReference>
<dbReference type="InterPro" id="IPR034741">
    <property type="entry name" value="Terpene_cyclase-like_1_C"/>
</dbReference>
<keyword evidence="3" id="KW-0479">Metal-binding</keyword>
<gene>
    <name evidence="11" type="primary">LOC108840538</name>
</gene>
<comment type="similarity">
    <text evidence="7">Belongs to the terpene synthase family. Tpsa subfamily.</text>
</comment>
<dbReference type="GO" id="GO:0016102">
    <property type="term" value="P:diterpenoid biosynthetic process"/>
    <property type="evidence" value="ECO:0007669"/>
    <property type="project" value="InterPro"/>
</dbReference>
<evidence type="ECO:0000259" key="9">
    <source>
        <dbReference type="Pfam" id="PF03936"/>
    </source>
</evidence>
<dbReference type="InterPro" id="IPR044814">
    <property type="entry name" value="Terpene_cyclase_plant_C1"/>
</dbReference>
<keyword evidence="5" id="KW-0464">Manganese</keyword>
<dbReference type="InterPro" id="IPR008930">
    <property type="entry name" value="Terpenoid_cyclase/PrenylTrfase"/>
</dbReference>
<reference evidence="11" key="2">
    <citation type="submission" date="2025-08" db="UniProtKB">
        <authorList>
            <consortium name="RefSeq"/>
        </authorList>
    </citation>
    <scope>IDENTIFICATION</scope>
    <source>
        <tissue evidence="11">Leaf</tissue>
    </source>
</reference>
<dbReference type="SUPFAM" id="SSF48239">
    <property type="entry name" value="Terpenoid cyclases/Protein prenyltransferases"/>
    <property type="match status" value="1"/>
</dbReference>
<dbReference type="InterPro" id="IPR008949">
    <property type="entry name" value="Isoprenoid_synthase_dom_sf"/>
</dbReference>
<dbReference type="PANTHER" id="PTHR31225">
    <property type="entry name" value="OS04G0344100 PROTEIN-RELATED"/>
    <property type="match status" value="1"/>
</dbReference>
<name>A0A6J0M909_RAPSA</name>
<dbReference type="FunFam" id="1.10.600.10:FF:000007">
    <property type="entry name" value="Isoprene synthase, chloroplastic"/>
    <property type="match status" value="1"/>
</dbReference>
<dbReference type="InterPro" id="IPR050148">
    <property type="entry name" value="Terpene_synthase-like"/>
</dbReference>